<dbReference type="AlphaFoldDB" id="A0A1N6ZJL6"/>
<dbReference type="PANTHER" id="PTHR46847:SF1">
    <property type="entry name" value="D-ALLOSE-BINDING PERIPLASMIC PROTEIN-RELATED"/>
    <property type="match status" value="1"/>
</dbReference>
<accession>A0A1N6ZJL6</accession>
<dbReference type="Gene3D" id="3.40.50.2300">
    <property type="match status" value="2"/>
</dbReference>
<keyword evidence="3" id="KW-0732">Signal</keyword>
<dbReference type="Pfam" id="PF13407">
    <property type="entry name" value="Peripla_BP_4"/>
    <property type="match status" value="1"/>
</dbReference>
<evidence type="ECO:0000256" key="2">
    <source>
        <dbReference type="ARBA" id="ARBA00007639"/>
    </source>
</evidence>
<evidence type="ECO:0000259" key="4">
    <source>
        <dbReference type="Pfam" id="PF13407"/>
    </source>
</evidence>
<proteinExistence type="inferred from homology"/>
<keyword evidence="6" id="KW-1185">Reference proteome</keyword>
<evidence type="ECO:0000313" key="5">
    <source>
        <dbReference type="EMBL" id="SIR27033.1"/>
    </source>
</evidence>
<protein>
    <submittedName>
        <fullName evidence="5">Monosaccharide ABC transporter substrate-binding protein, CUT2 family</fullName>
    </submittedName>
</protein>
<organism evidence="5 6">
    <name type="scientific">Halanaerobium kushneri</name>
    <dbReference type="NCBI Taxonomy" id="56779"/>
    <lineage>
        <taxon>Bacteria</taxon>
        <taxon>Bacillati</taxon>
        <taxon>Bacillota</taxon>
        <taxon>Clostridia</taxon>
        <taxon>Halanaerobiales</taxon>
        <taxon>Halanaerobiaceae</taxon>
        <taxon>Halanaerobium</taxon>
    </lineage>
</organism>
<dbReference type="GO" id="GO:0030313">
    <property type="term" value="C:cell envelope"/>
    <property type="evidence" value="ECO:0007669"/>
    <property type="project" value="UniProtKB-SubCell"/>
</dbReference>
<dbReference type="GO" id="GO:0030246">
    <property type="term" value="F:carbohydrate binding"/>
    <property type="evidence" value="ECO:0007669"/>
    <property type="project" value="UniProtKB-ARBA"/>
</dbReference>
<dbReference type="SUPFAM" id="SSF53822">
    <property type="entry name" value="Periplasmic binding protein-like I"/>
    <property type="match status" value="1"/>
</dbReference>
<dbReference type="RefSeq" id="WP_199505778.1">
    <property type="nucleotide sequence ID" value="NZ_FTNC01000018.1"/>
</dbReference>
<dbReference type="PANTHER" id="PTHR46847">
    <property type="entry name" value="D-ALLOSE-BINDING PERIPLASMIC PROTEIN-RELATED"/>
    <property type="match status" value="1"/>
</dbReference>
<gene>
    <name evidence="5" type="ORF">SAMN05421834_11838</name>
</gene>
<dbReference type="Proteomes" id="UP000185669">
    <property type="component" value="Unassembled WGS sequence"/>
</dbReference>
<feature type="domain" description="Periplasmic binding protein" evidence="4">
    <location>
        <begin position="32"/>
        <end position="297"/>
    </location>
</feature>
<dbReference type="STRING" id="56779.SAMN05421834_11838"/>
<name>A0A1N6ZJL6_9FIRM</name>
<evidence type="ECO:0000313" key="6">
    <source>
        <dbReference type="Proteomes" id="UP000185669"/>
    </source>
</evidence>
<comment type="subcellular location">
    <subcellularLocation>
        <location evidence="1">Cell envelope</location>
    </subcellularLocation>
</comment>
<dbReference type="InterPro" id="IPR028082">
    <property type="entry name" value="Peripla_BP_I"/>
</dbReference>
<reference evidence="6" key="1">
    <citation type="submission" date="2017-01" db="EMBL/GenBank/DDBJ databases">
        <authorList>
            <person name="Varghese N."/>
            <person name="Submissions S."/>
        </authorList>
    </citation>
    <scope>NUCLEOTIDE SEQUENCE [LARGE SCALE GENOMIC DNA]</scope>
    <source>
        <strain evidence="6">ATCC 700103</strain>
    </source>
</reference>
<evidence type="ECO:0000256" key="1">
    <source>
        <dbReference type="ARBA" id="ARBA00004196"/>
    </source>
</evidence>
<dbReference type="EMBL" id="FTNC01000018">
    <property type="protein sequence ID" value="SIR27033.1"/>
    <property type="molecule type" value="Genomic_DNA"/>
</dbReference>
<sequence>MIKNSRMLTVLALIVVFTFVFTAGTFAQEYDIAVIIKATDSGFWQDVLTGAKAADEKLDNVTITTHGPTSESQIAEQVAILENVITRQPDAIVMASTSSDASVPALERAYDQGIKIITIDNKVNTDKVHSHLATDNIVGGKLAAEMFVEMAKEHGKSVDSGKVGLISAMAGVQVLSDRDEGFITGLNEYAPGLEILETRYVDNRIPEALSTAEDILTSHPEELVGFFADNNHTGAGVARAIAERGIAEEIPVVAFDADDAEKRALEEGTIDALIVQDPFRMGYDGVRYAVRAIEGEELPAYVDTGVTAVTRENMDDEEIQNLLNPDQRAKAVLAE</sequence>
<dbReference type="CDD" id="cd20008">
    <property type="entry name" value="PBP1_ABC_sugar_binding-like"/>
    <property type="match status" value="1"/>
</dbReference>
<dbReference type="InterPro" id="IPR025997">
    <property type="entry name" value="SBP_2_dom"/>
</dbReference>
<comment type="similarity">
    <text evidence="2">Belongs to the bacterial solute-binding protein 2 family.</text>
</comment>
<evidence type="ECO:0000256" key="3">
    <source>
        <dbReference type="ARBA" id="ARBA00022729"/>
    </source>
</evidence>